<keyword evidence="2 6" id="KW-0808">Transferase</keyword>
<evidence type="ECO:0000256" key="1">
    <source>
        <dbReference type="ARBA" id="ARBA00022654"/>
    </source>
</evidence>
<dbReference type="OrthoDB" id="6169313at2"/>
<dbReference type="GO" id="GO:0061579">
    <property type="term" value="F:N-acyl homoserine lactone synthase activity"/>
    <property type="evidence" value="ECO:0007669"/>
    <property type="project" value="UniProtKB-UniRule"/>
</dbReference>
<sequence length="207" mass="23399">MIQIQVVTWSNRRQYRLVLERYFRIRYDIYVKRRRWRAIARPISIEMDAFDTEHAVYVFALDSIGKIVGGSRLVPTSQPHLLSNVFPELAPAGPPRAQDIFEWTRFFISPALRSRGGSSPIAGVVLCGVLEVARKLGIRQISVVCESFWPKRLRTLGWSIVELGDVLQHEDGDIIALLIDVTPEAISSTRRAYGIREPILADTATPG</sequence>
<keyword evidence="1 5" id="KW-0673">Quorum sensing</keyword>
<dbReference type="Gene3D" id="3.40.630.30">
    <property type="match status" value="1"/>
</dbReference>
<comment type="similarity">
    <text evidence="5 6">Belongs to the autoinducer synthase family.</text>
</comment>
<dbReference type="EC" id="2.3.1.184" evidence="6"/>
<evidence type="ECO:0000256" key="3">
    <source>
        <dbReference type="ARBA" id="ARBA00022691"/>
    </source>
</evidence>
<dbReference type="KEGG" id="bvv:BHK69_31115"/>
<dbReference type="AlphaFoldDB" id="A0A1D7UCP2"/>
<evidence type="ECO:0000313" key="8">
    <source>
        <dbReference type="Proteomes" id="UP000094969"/>
    </source>
</evidence>
<evidence type="ECO:0000256" key="5">
    <source>
        <dbReference type="PROSITE-ProRule" id="PRU00533"/>
    </source>
</evidence>
<dbReference type="PROSITE" id="PS51187">
    <property type="entry name" value="AUTOINDUCER_SYNTH_2"/>
    <property type="match status" value="1"/>
</dbReference>
<dbReference type="InterPro" id="IPR016181">
    <property type="entry name" value="Acyl_CoA_acyltransferase"/>
</dbReference>
<keyword evidence="4 5" id="KW-0071">Autoinducer synthesis</keyword>
<dbReference type="PANTHER" id="PTHR39322">
    <property type="entry name" value="ACYL-HOMOSERINE-LACTONE SYNTHASE"/>
    <property type="match status" value="1"/>
</dbReference>
<dbReference type="RefSeq" id="WP_069694325.1">
    <property type="nucleotide sequence ID" value="NZ_CP017148.1"/>
</dbReference>
<dbReference type="EMBL" id="CP017148">
    <property type="protein sequence ID" value="AOO85142.1"/>
    <property type="molecule type" value="Genomic_DNA"/>
</dbReference>
<evidence type="ECO:0000313" key="7">
    <source>
        <dbReference type="EMBL" id="AOO85142.1"/>
    </source>
</evidence>
<proteinExistence type="inferred from homology"/>
<dbReference type="PRINTS" id="PR01549">
    <property type="entry name" value="AUTOINDCRSYN"/>
</dbReference>
<reference evidence="7 8" key="1">
    <citation type="journal article" date="2015" name="Antonie Van Leeuwenhoek">
        <title>Bosea vaviloviae sp. nov., a new species of slow-growing rhizobia isolated from nodules of the relict species Vavilovia formosa (Stev.) Fed.</title>
        <authorList>
            <person name="Safronova V.I."/>
            <person name="Kuznetsova I.G."/>
            <person name="Sazanova A.L."/>
            <person name="Kimeklis A.K."/>
            <person name="Belimov A.A."/>
            <person name="Andronov E.E."/>
            <person name="Pinaev A.G."/>
            <person name="Chizhevskaya E.P."/>
            <person name="Pukhaev A.R."/>
            <person name="Popov K.P."/>
            <person name="Willems A."/>
            <person name="Tikhonovich I.A."/>
        </authorList>
    </citation>
    <scope>NUCLEOTIDE SEQUENCE [LARGE SCALE GENOMIC DNA]</scope>
    <source>
        <strain evidence="7 8">Vaf18</strain>
        <plasmid evidence="7">unnamed1</plasmid>
    </source>
</reference>
<dbReference type="Pfam" id="PF00765">
    <property type="entry name" value="Autoind_synth"/>
    <property type="match status" value="1"/>
</dbReference>
<geneLocation type="plasmid" evidence="7 8">
    <name>unnamed1</name>
</geneLocation>
<dbReference type="InterPro" id="IPR001690">
    <property type="entry name" value="Autoind_synthase"/>
</dbReference>
<evidence type="ECO:0000256" key="2">
    <source>
        <dbReference type="ARBA" id="ARBA00022679"/>
    </source>
</evidence>
<evidence type="ECO:0000256" key="6">
    <source>
        <dbReference type="RuleBase" id="RU361135"/>
    </source>
</evidence>
<dbReference type="GO" id="GO:0009372">
    <property type="term" value="P:quorum sensing"/>
    <property type="evidence" value="ECO:0007669"/>
    <property type="project" value="UniProtKB-UniRule"/>
</dbReference>
<keyword evidence="8" id="KW-1185">Reference proteome</keyword>
<keyword evidence="3 6" id="KW-0949">S-adenosyl-L-methionine</keyword>
<comment type="catalytic activity">
    <reaction evidence="6">
        <text>a fatty acyl-[ACP] + S-adenosyl-L-methionine = an N-acyl-L-homoserine lactone + S-methyl-5'-thioadenosine + holo-[ACP] + H(+)</text>
        <dbReference type="Rhea" id="RHEA:10096"/>
        <dbReference type="Rhea" id="RHEA-COMP:9685"/>
        <dbReference type="Rhea" id="RHEA-COMP:14125"/>
        <dbReference type="ChEBI" id="CHEBI:15378"/>
        <dbReference type="ChEBI" id="CHEBI:17509"/>
        <dbReference type="ChEBI" id="CHEBI:55474"/>
        <dbReference type="ChEBI" id="CHEBI:59789"/>
        <dbReference type="ChEBI" id="CHEBI:64479"/>
        <dbReference type="ChEBI" id="CHEBI:138651"/>
        <dbReference type="EC" id="2.3.1.184"/>
    </reaction>
</comment>
<organism evidence="7 8">
    <name type="scientific">Bosea vaviloviae</name>
    <dbReference type="NCBI Taxonomy" id="1526658"/>
    <lineage>
        <taxon>Bacteria</taxon>
        <taxon>Pseudomonadati</taxon>
        <taxon>Pseudomonadota</taxon>
        <taxon>Alphaproteobacteria</taxon>
        <taxon>Hyphomicrobiales</taxon>
        <taxon>Boseaceae</taxon>
        <taxon>Bosea</taxon>
    </lineage>
</organism>
<name>A0A1D7UCP2_9HYPH</name>
<evidence type="ECO:0000256" key="4">
    <source>
        <dbReference type="ARBA" id="ARBA00022929"/>
    </source>
</evidence>
<dbReference type="Proteomes" id="UP000094969">
    <property type="component" value="Plasmid unnamed1"/>
</dbReference>
<dbReference type="GO" id="GO:0007165">
    <property type="term" value="P:signal transduction"/>
    <property type="evidence" value="ECO:0007669"/>
    <property type="project" value="TreeGrafter"/>
</dbReference>
<protein>
    <recommendedName>
        <fullName evidence="6">Acyl-homoserine-lactone synthase</fullName>
        <ecNumber evidence="6">2.3.1.184</ecNumber>
    </recommendedName>
    <alternativeName>
        <fullName evidence="6">Autoinducer synthesis protein</fullName>
    </alternativeName>
</protein>
<dbReference type="SUPFAM" id="SSF55729">
    <property type="entry name" value="Acyl-CoA N-acyltransferases (Nat)"/>
    <property type="match status" value="1"/>
</dbReference>
<accession>A0A1D7UCP2</accession>
<gene>
    <name evidence="7" type="ORF">BHK69_31115</name>
</gene>
<keyword evidence="7" id="KW-0614">Plasmid</keyword>
<dbReference type="PANTHER" id="PTHR39322:SF1">
    <property type="entry name" value="ISOVALERYL-HOMOSERINE LACTONE SYNTHASE"/>
    <property type="match status" value="1"/>
</dbReference>